<proteinExistence type="predicted"/>
<dbReference type="RefSeq" id="WP_289413814.1">
    <property type="nucleotide sequence ID" value="NZ_JAQIBD010000002.1"/>
</dbReference>
<keyword evidence="1" id="KW-1133">Transmembrane helix</keyword>
<protein>
    <recommendedName>
        <fullName evidence="4">Nicotinamide riboside transporter PnuC</fullName>
    </recommendedName>
</protein>
<dbReference type="Proteomes" id="UP001169069">
    <property type="component" value="Unassembled WGS sequence"/>
</dbReference>
<name>A0ABT7QZ57_9BACT</name>
<organism evidence="2 3">
    <name type="scientific">Sulfurovum zhangzhouensis</name>
    <dbReference type="NCBI Taxonomy" id="3019067"/>
    <lineage>
        <taxon>Bacteria</taxon>
        <taxon>Pseudomonadati</taxon>
        <taxon>Campylobacterota</taxon>
        <taxon>Epsilonproteobacteria</taxon>
        <taxon>Campylobacterales</taxon>
        <taxon>Sulfurovaceae</taxon>
        <taxon>Sulfurovum</taxon>
    </lineage>
</organism>
<dbReference type="EMBL" id="JAQIBD010000002">
    <property type="protein sequence ID" value="MDM5272068.1"/>
    <property type="molecule type" value="Genomic_DNA"/>
</dbReference>
<evidence type="ECO:0000313" key="2">
    <source>
        <dbReference type="EMBL" id="MDM5272068.1"/>
    </source>
</evidence>
<feature type="transmembrane region" description="Helical" evidence="1">
    <location>
        <begin position="50"/>
        <end position="68"/>
    </location>
</feature>
<keyword evidence="1" id="KW-0812">Transmembrane</keyword>
<evidence type="ECO:0000256" key="1">
    <source>
        <dbReference type="SAM" id="Phobius"/>
    </source>
</evidence>
<sequence length="77" mass="8892">MSDWQFVQMLIGSLFGLSLFVKMWRHSMSVFIMLSCGTITLFIYDFMPNISVLCFSISAIYVTIRGAMKPKGERVWI</sequence>
<reference evidence="2" key="1">
    <citation type="submission" date="2023-01" db="EMBL/GenBank/DDBJ databases">
        <title>Sulfurovum sp. zt1-1 genome assembly.</title>
        <authorList>
            <person name="Wang J."/>
        </authorList>
    </citation>
    <scope>NUCLEOTIDE SEQUENCE</scope>
    <source>
        <strain evidence="2">Zt1-1</strain>
    </source>
</reference>
<gene>
    <name evidence="2" type="ORF">PGH07_07740</name>
</gene>
<evidence type="ECO:0000313" key="3">
    <source>
        <dbReference type="Proteomes" id="UP001169069"/>
    </source>
</evidence>
<comment type="caution">
    <text evidence="2">The sequence shown here is derived from an EMBL/GenBank/DDBJ whole genome shotgun (WGS) entry which is preliminary data.</text>
</comment>
<accession>A0ABT7QZ57</accession>
<evidence type="ECO:0008006" key="4">
    <source>
        <dbReference type="Google" id="ProtNLM"/>
    </source>
</evidence>
<feature type="transmembrane region" description="Helical" evidence="1">
    <location>
        <begin position="6"/>
        <end position="21"/>
    </location>
</feature>
<keyword evidence="3" id="KW-1185">Reference proteome</keyword>
<keyword evidence="1" id="KW-0472">Membrane</keyword>